<evidence type="ECO:0000259" key="8">
    <source>
        <dbReference type="PROSITE" id="PS50208"/>
    </source>
</evidence>
<dbReference type="EMBL" id="GL732532">
    <property type="protein sequence ID" value="EFX85531.1"/>
    <property type="molecule type" value="Genomic_DNA"/>
</dbReference>
<dbReference type="GO" id="GO:0043525">
    <property type="term" value="P:positive regulation of neuron apoptotic process"/>
    <property type="evidence" value="ECO:0000318"/>
    <property type="project" value="GO_Central"/>
</dbReference>
<dbReference type="GO" id="GO:0006915">
    <property type="term" value="P:apoptotic process"/>
    <property type="evidence" value="ECO:0000318"/>
    <property type="project" value="GO_Central"/>
</dbReference>
<dbReference type="InterPro" id="IPR016129">
    <property type="entry name" value="Caspase_his_AS"/>
</dbReference>
<dbReference type="InParanoid" id="E9G4M2"/>
<dbReference type="OMA" id="LLRIHEX"/>
<evidence type="ECO:0000313" key="10">
    <source>
        <dbReference type="Proteomes" id="UP000000305"/>
    </source>
</evidence>
<dbReference type="eggNOG" id="KOG3573">
    <property type="taxonomic scope" value="Eukaryota"/>
</dbReference>
<keyword evidence="10" id="KW-1185">Reference proteome</keyword>
<dbReference type="PRINTS" id="PR00376">
    <property type="entry name" value="IL1BCENZYME"/>
</dbReference>
<dbReference type="AlphaFoldDB" id="E9G4M2"/>
<dbReference type="InterPro" id="IPR033139">
    <property type="entry name" value="Caspase_cys_AS"/>
</dbReference>
<proteinExistence type="inferred from homology"/>
<organism evidence="9 10">
    <name type="scientific">Daphnia pulex</name>
    <name type="common">Water flea</name>
    <dbReference type="NCBI Taxonomy" id="6669"/>
    <lineage>
        <taxon>Eukaryota</taxon>
        <taxon>Metazoa</taxon>
        <taxon>Ecdysozoa</taxon>
        <taxon>Arthropoda</taxon>
        <taxon>Crustacea</taxon>
        <taxon>Branchiopoda</taxon>
        <taxon>Diplostraca</taxon>
        <taxon>Cladocera</taxon>
        <taxon>Anomopoda</taxon>
        <taxon>Daphniidae</taxon>
        <taxon>Daphnia</taxon>
    </lineage>
</organism>
<dbReference type="STRING" id="6669.E9G4M2"/>
<evidence type="ECO:0000256" key="2">
    <source>
        <dbReference type="ARBA" id="ARBA00022670"/>
    </source>
</evidence>
<dbReference type="PANTHER" id="PTHR10454">
    <property type="entry name" value="CASPASE"/>
    <property type="match status" value="1"/>
</dbReference>
<dbReference type="InterPro" id="IPR029030">
    <property type="entry name" value="Caspase-like_dom_sf"/>
</dbReference>
<dbReference type="InterPro" id="IPR002398">
    <property type="entry name" value="Pept_C14"/>
</dbReference>
<evidence type="ECO:0000256" key="6">
    <source>
        <dbReference type="RuleBase" id="RU003971"/>
    </source>
</evidence>
<dbReference type="Proteomes" id="UP000000305">
    <property type="component" value="Unassembled WGS sequence"/>
</dbReference>
<dbReference type="Gene3D" id="3.40.50.1460">
    <property type="match status" value="1"/>
</dbReference>
<protein>
    <submittedName>
        <fullName evidence="9">Uncharacterized protein</fullName>
    </submittedName>
</protein>
<accession>E9G4M2</accession>
<dbReference type="PROSITE" id="PS50207">
    <property type="entry name" value="CASPASE_P10"/>
    <property type="match status" value="1"/>
</dbReference>
<keyword evidence="2" id="KW-0645">Protease</keyword>
<evidence type="ECO:0000256" key="1">
    <source>
        <dbReference type="ARBA" id="ARBA00010134"/>
    </source>
</evidence>
<dbReference type="PANTHER" id="PTHR10454:SF245">
    <property type="entry name" value="CASPASE-RELATED"/>
    <property type="match status" value="1"/>
</dbReference>
<dbReference type="GO" id="GO:0004197">
    <property type="term" value="F:cysteine-type endopeptidase activity"/>
    <property type="evidence" value="ECO:0000318"/>
    <property type="project" value="GO_Central"/>
</dbReference>
<dbReference type="SMART" id="SM00115">
    <property type="entry name" value="CASc"/>
    <property type="match status" value="1"/>
</dbReference>
<keyword evidence="3" id="KW-0378">Hydrolase</keyword>
<dbReference type="InterPro" id="IPR001309">
    <property type="entry name" value="Pept_C14_p20"/>
</dbReference>
<evidence type="ECO:0000256" key="4">
    <source>
        <dbReference type="ARBA" id="ARBA00022807"/>
    </source>
</evidence>
<dbReference type="InterPro" id="IPR002138">
    <property type="entry name" value="Pept_C14_p10"/>
</dbReference>
<evidence type="ECO:0000259" key="7">
    <source>
        <dbReference type="PROSITE" id="PS50207"/>
    </source>
</evidence>
<dbReference type="OrthoDB" id="6044770at2759"/>
<sequence>MGHRSRGIACIFNHDKFHQKMWPADRIPSDRPGSSKDRDDLTRTLRQLDFEVKSFDNLTADQVRKEIAKPDHTDHDCLLVVVMSHGQDGKICAFDTMYDVEDVWMPFSSDRCDTLVGKPKLFFIQACRGFDEQEPLRDGGTEVSYSSTTIDGPGEYSIPTQADFLFVYSTIPGYGSYRSEENGAVFIPVLCDVLSQRGRRDDLISMMTVVLRKGLFSAKTHIPTSLKKYYRT</sequence>
<feature type="domain" description="Caspase family p20" evidence="8">
    <location>
        <begin position="5"/>
        <end position="131"/>
    </location>
</feature>
<evidence type="ECO:0000313" key="9">
    <source>
        <dbReference type="EMBL" id="EFX85531.1"/>
    </source>
</evidence>
<dbReference type="PROSITE" id="PS01121">
    <property type="entry name" value="CASPASE_HIS"/>
    <property type="match status" value="1"/>
</dbReference>
<keyword evidence="4" id="KW-0788">Thiol protease</keyword>
<comment type="similarity">
    <text evidence="1 6">Belongs to the peptidase C14A family.</text>
</comment>
<feature type="domain" description="Caspase family p10" evidence="7">
    <location>
        <begin position="154"/>
        <end position="213"/>
    </location>
</feature>
<dbReference type="KEGG" id="dpx:DAPPUDRAFT_314078"/>
<keyword evidence="5" id="KW-0865">Zymogen</keyword>
<dbReference type="PROSITE" id="PS50208">
    <property type="entry name" value="CASPASE_P20"/>
    <property type="match status" value="1"/>
</dbReference>
<dbReference type="PROSITE" id="PS01122">
    <property type="entry name" value="CASPASE_CYS"/>
    <property type="match status" value="1"/>
</dbReference>
<evidence type="ECO:0000256" key="5">
    <source>
        <dbReference type="ARBA" id="ARBA00023145"/>
    </source>
</evidence>
<dbReference type="GO" id="GO:0005737">
    <property type="term" value="C:cytoplasm"/>
    <property type="evidence" value="ECO:0000318"/>
    <property type="project" value="GO_Central"/>
</dbReference>
<name>E9G4M2_DAPPU</name>
<evidence type="ECO:0000256" key="3">
    <source>
        <dbReference type="ARBA" id="ARBA00022801"/>
    </source>
</evidence>
<dbReference type="CDD" id="cd00032">
    <property type="entry name" value="CASc"/>
    <property type="match status" value="1"/>
</dbReference>
<dbReference type="Pfam" id="PF00656">
    <property type="entry name" value="Peptidase_C14"/>
    <property type="match status" value="1"/>
</dbReference>
<reference evidence="9 10" key="1">
    <citation type="journal article" date="2011" name="Science">
        <title>The ecoresponsive genome of Daphnia pulex.</title>
        <authorList>
            <person name="Colbourne J.K."/>
            <person name="Pfrender M.E."/>
            <person name="Gilbert D."/>
            <person name="Thomas W.K."/>
            <person name="Tucker A."/>
            <person name="Oakley T.H."/>
            <person name="Tokishita S."/>
            <person name="Aerts A."/>
            <person name="Arnold G.J."/>
            <person name="Basu M.K."/>
            <person name="Bauer D.J."/>
            <person name="Caceres C.E."/>
            <person name="Carmel L."/>
            <person name="Casola C."/>
            <person name="Choi J.H."/>
            <person name="Detter J.C."/>
            <person name="Dong Q."/>
            <person name="Dusheyko S."/>
            <person name="Eads B.D."/>
            <person name="Frohlich T."/>
            <person name="Geiler-Samerotte K.A."/>
            <person name="Gerlach D."/>
            <person name="Hatcher P."/>
            <person name="Jogdeo S."/>
            <person name="Krijgsveld J."/>
            <person name="Kriventseva E.V."/>
            <person name="Kultz D."/>
            <person name="Laforsch C."/>
            <person name="Lindquist E."/>
            <person name="Lopez J."/>
            <person name="Manak J.R."/>
            <person name="Muller J."/>
            <person name="Pangilinan J."/>
            <person name="Patwardhan R.P."/>
            <person name="Pitluck S."/>
            <person name="Pritham E.J."/>
            <person name="Rechtsteiner A."/>
            <person name="Rho M."/>
            <person name="Rogozin I.B."/>
            <person name="Sakarya O."/>
            <person name="Salamov A."/>
            <person name="Schaack S."/>
            <person name="Shapiro H."/>
            <person name="Shiga Y."/>
            <person name="Skalitzky C."/>
            <person name="Smith Z."/>
            <person name="Souvorov A."/>
            <person name="Sung W."/>
            <person name="Tang Z."/>
            <person name="Tsuchiya D."/>
            <person name="Tu H."/>
            <person name="Vos H."/>
            <person name="Wang M."/>
            <person name="Wolf Y.I."/>
            <person name="Yamagata H."/>
            <person name="Yamada T."/>
            <person name="Ye Y."/>
            <person name="Shaw J.R."/>
            <person name="Andrews J."/>
            <person name="Crease T.J."/>
            <person name="Tang H."/>
            <person name="Lucas S.M."/>
            <person name="Robertson H.M."/>
            <person name="Bork P."/>
            <person name="Koonin E.V."/>
            <person name="Zdobnov E.M."/>
            <person name="Grigoriev I.V."/>
            <person name="Lynch M."/>
            <person name="Boore J.L."/>
        </authorList>
    </citation>
    <scope>NUCLEOTIDE SEQUENCE [LARGE SCALE GENOMIC DNA]</scope>
</reference>
<dbReference type="InterPro" id="IPR015917">
    <property type="entry name" value="Pept_C14A"/>
</dbReference>
<dbReference type="InterPro" id="IPR011600">
    <property type="entry name" value="Pept_C14_caspase"/>
</dbReference>
<dbReference type="PhylomeDB" id="E9G4M2"/>
<dbReference type="GO" id="GO:0006508">
    <property type="term" value="P:proteolysis"/>
    <property type="evidence" value="ECO:0007669"/>
    <property type="project" value="UniProtKB-KW"/>
</dbReference>
<dbReference type="SUPFAM" id="SSF52129">
    <property type="entry name" value="Caspase-like"/>
    <property type="match status" value="1"/>
</dbReference>
<gene>
    <name evidence="9" type="ORF">DAPPUDRAFT_314078</name>
</gene>
<dbReference type="HOGENOM" id="CLU_036904_2_0_1"/>